<comment type="function">
    <text evidence="11">Part of the high-affinity ATP-driven potassium transport (or Kdp) system, which catalyzes the hydrolysis of ATP coupled with the electrogenic transport of potassium into the cytoplasm. This subunit acts as a catalytic chaperone that increases the ATP-binding affinity of the ATP-hydrolyzing subunit KdpB by the formation of a transient KdpB/KdpC/ATP ternary complex.</text>
</comment>
<evidence type="ECO:0000256" key="2">
    <source>
        <dbReference type="ARBA" id="ARBA00022475"/>
    </source>
</evidence>
<evidence type="ECO:0000256" key="8">
    <source>
        <dbReference type="ARBA" id="ARBA00022989"/>
    </source>
</evidence>
<keyword evidence="9 11" id="KW-0406">Ion transport</keyword>
<evidence type="ECO:0000256" key="6">
    <source>
        <dbReference type="ARBA" id="ARBA00022840"/>
    </source>
</evidence>
<comment type="subunit">
    <text evidence="11">The system is composed of three essential subunits: KdpA, KdpB and KdpC.</text>
</comment>
<name>A0A840EXM3_9ACTN</name>
<keyword evidence="1 11" id="KW-0813">Transport</keyword>
<dbReference type="GO" id="GO:0005886">
    <property type="term" value="C:plasma membrane"/>
    <property type="evidence" value="ECO:0007669"/>
    <property type="project" value="UniProtKB-SubCell"/>
</dbReference>
<dbReference type="HAMAP" id="MF_00276">
    <property type="entry name" value="KdpC"/>
    <property type="match status" value="1"/>
</dbReference>
<keyword evidence="6 11" id="KW-0067">ATP-binding</keyword>
<dbReference type="GO" id="GO:0008556">
    <property type="term" value="F:P-type potassium transmembrane transporter activity"/>
    <property type="evidence" value="ECO:0007669"/>
    <property type="project" value="InterPro"/>
</dbReference>
<sequence length="209" mass="21382">MKTTVIGFVRQFVVGLAAVVALTVVVGGAYPVAVWAFSRIDATSAEGSPVTDRTGCTVGSRLVGVDQRAPAGHPDPYLHARVAGGVGDPMAPGDPSRSGASNLGRSSDDLRRIVQERRAVVAARENVPPSRVPADAVTGSGSGIDPDISPTYAGLQVPRIARVTGLSQARVRAIIAENTTGRQLGFLGEPTVNVIGVNVALGLVGPGCR</sequence>
<proteinExistence type="inferred from homology"/>
<keyword evidence="8 11" id="KW-1133">Transmembrane helix</keyword>
<keyword evidence="3 11" id="KW-0633">Potassium transport</keyword>
<dbReference type="Proteomes" id="UP000551501">
    <property type="component" value="Unassembled WGS sequence"/>
</dbReference>
<evidence type="ECO:0000256" key="5">
    <source>
        <dbReference type="ARBA" id="ARBA00022741"/>
    </source>
</evidence>
<feature type="region of interest" description="Disordered" evidence="12">
    <location>
        <begin position="80"/>
        <end position="107"/>
    </location>
</feature>
<dbReference type="InterPro" id="IPR003820">
    <property type="entry name" value="KdpC"/>
</dbReference>
<evidence type="ECO:0000256" key="1">
    <source>
        <dbReference type="ARBA" id="ARBA00022448"/>
    </source>
</evidence>
<dbReference type="PIRSF" id="PIRSF001296">
    <property type="entry name" value="K_ATPase_KdpC"/>
    <property type="match status" value="1"/>
</dbReference>
<comment type="caution">
    <text evidence="13">The sequence shown here is derived from an EMBL/GenBank/DDBJ whole genome shotgun (WGS) entry which is preliminary data.</text>
</comment>
<dbReference type="AlphaFoldDB" id="A0A840EXM3"/>
<evidence type="ECO:0000256" key="12">
    <source>
        <dbReference type="SAM" id="MobiDB-lite"/>
    </source>
</evidence>
<evidence type="ECO:0000256" key="9">
    <source>
        <dbReference type="ARBA" id="ARBA00023065"/>
    </source>
</evidence>
<evidence type="ECO:0000256" key="11">
    <source>
        <dbReference type="HAMAP-Rule" id="MF_00276"/>
    </source>
</evidence>
<keyword evidence="7 11" id="KW-0630">Potassium</keyword>
<organism evidence="13 14">
    <name type="scientific">Gordonia humi</name>
    <dbReference type="NCBI Taxonomy" id="686429"/>
    <lineage>
        <taxon>Bacteria</taxon>
        <taxon>Bacillati</taxon>
        <taxon>Actinomycetota</taxon>
        <taxon>Actinomycetes</taxon>
        <taxon>Mycobacteriales</taxon>
        <taxon>Gordoniaceae</taxon>
        <taxon>Gordonia</taxon>
    </lineage>
</organism>
<keyword evidence="4 11" id="KW-0812">Transmembrane</keyword>
<dbReference type="GO" id="GO:0005524">
    <property type="term" value="F:ATP binding"/>
    <property type="evidence" value="ECO:0007669"/>
    <property type="project" value="UniProtKB-UniRule"/>
</dbReference>
<evidence type="ECO:0000256" key="3">
    <source>
        <dbReference type="ARBA" id="ARBA00022538"/>
    </source>
</evidence>
<evidence type="ECO:0000256" key="10">
    <source>
        <dbReference type="ARBA" id="ARBA00023136"/>
    </source>
</evidence>
<keyword evidence="10 11" id="KW-0472">Membrane</keyword>
<evidence type="ECO:0000313" key="14">
    <source>
        <dbReference type="Proteomes" id="UP000551501"/>
    </source>
</evidence>
<dbReference type="Pfam" id="PF02669">
    <property type="entry name" value="KdpC"/>
    <property type="match status" value="1"/>
</dbReference>
<keyword evidence="14" id="KW-1185">Reference proteome</keyword>
<evidence type="ECO:0000313" key="13">
    <source>
        <dbReference type="EMBL" id="MBB4133679.1"/>
    </source>
</evidence>
<reference evidence="13 14" key="1">
    <citation type="submission" date="2020-08" db="EMBL/GenBank/DDBJ databases">
        <title>Sequencing the genomes of 1000 actinobacteria strains.</title>
        <authorList>
            <person name="Klenk H.-P."/>
        </authorList>
    </citation>
    <scope>NUCLEOTIDE SEQUENCE [LARGE SCALE GENOMIC DNA]</scope>
    <source>
        <strain evidence="13 14">DSM 45298</strain>
    </source>
</reference>
<feature type="region of interest" description="Disordered" evidence="12">
    <location>
        <begin position="124"/>
        <end position="145"/>
    </location>
</feature>
<accession>A0A840EXM3</accession>
<dbReference type="RefSeq" id="WP_183368842.1">
    <property type="nucleotide sequence ID" value="NZ_BAABHL010000022.1"/>
</dbReference>
<keyword evidence="2 11" id="KW-1003">Cell membrane</keyword>
<dbReference type="PANTHER" id="PTHR30042:SF2">
    <property type="entry name" value="POTASSIUM-TRANSPORTING ATPASE KDPC SUBUNIT"/>
    <property type="match status" value="1"/>
</dbReference>
<comment type="subcellular location">
    <subcellularLocation>
        <location evidence="11">Cell membrane</location>
        <topology evidence="11">Single-pass membrane protein</topology>
    </subcellularLocation>
</comment>
<feature type="transmembrane region" description="Helical" evidence="11">
    <location>
        <begin position="12"/>
        <end position="37"/>
    </location>
</feature>
<comment type="similarity">
    <text evidence="11">Belongs to the KdpC family.</text>
</comment>
<keyword evidence="5 11" id="KW-0547">Nucleotide-binding</keyword>
<dbReference type="PANTHER" id="PTHR30042">
    <property type="entry name" value="POTASSIUM-TRANSPORTING ATPASE C CHAIN"/>
    <property type="match status" value="1"/>
</dbReference>
<gene>
    <name evidence="11" type="primary">kdpC</name>
    <name evidence="13" type="ORF">BKA16_000231</name>
</gene>
<protein>
    <recommendedName>
        <fullName evidence="11">Potassium-transporting ATPase KdpC subunit</fullName>
    </recommendedName>
    <alternativeName>
        <fullName evidence="11">ATP phosphohydrolase [potassium-transporting] C chain</fullName>
    </alternativeName>
    <alternativeName>
        <fullName evidence="11">Potassium-binding and translocating subunit C</fullName>
    </alternativeName>
    <alternativeName>
        <fullName evidence="11">Potassium-translocating ATPase C chain</fullName>
    </alternativeName>
</protein>
<evidence type="ECO:0000256" key="7">
    <source>
        <dbReference type="ARBA" id="ARBA00022958"/>
    </source>
</evidence>
<dbReference type="EMBL" id="JACIFP010000001">
    <property type="protein sequence ID" value="MBB4133679.1"/>
    <property type="molecule type" value="Genomic_DNA"/>
</dbReference>
<evidence type="ECO:0000256" key="4">
    <source>
        <dbReference type="ARBA" id="ARBA00022692"/>
    </source>
</evidence>